<reference evidence="1" key="1">
    <citation type="submission" date="2016-07" db="EMBL/GenBank/DDBJ databases">
        <authorList>
            <person name="Bretaudeau A."/>
        </authorList>
    </citation>
    <scope>NUCLEOTIDE SEQUENCE</scope>
    <source>
        <strain evidence="1">Rice</strain>
        <tissue evidence="1">Whole body</tissue>
    </source>
</reference>
<name>A0A2H1VZV3_SPOFR</name>
<proteinExistence type="predicted"/>
<dbReference type="EMBL" id="ODYU01005482">
    <property type="protein sequence ID" value="SOQ46379.1"/>
    <property type="molecule type" value="Genomic_DNA"/>
</dbReference>
<sequence length="100" mass="10895">MVFSCVLLFDGCTLEFGLTNARQARRKDVAANAICTQASPDTVDAEYRRSDGARDVTVPVGNSKCTEVGHRKTADANIRRAPPSWKTRKALSNVKANITI</sequence>
<evidence type="ECO:0000313" key="1">
    <source>
        <dbReference type="EMBL" id="SOQ46379.1"/>
    </source>
</evidence>
<dbReference type="AlphaFoldDB" id="A0A2H1VZV3"/>
<accession>A0A2H1VZV3</accession>
<gene>
    <name evidence="1" type="ORF">SFRICE_016936</name>
</gene>
<protein>
    <submittedName>
        <fullName evidence="1">SFRICE_016936</fullName>
    </submittedName>
</protein>
<organism evidence="1">
    <name type="scientific">Spodoptera frugiperda</name>
    <name type="common">Fall armyworm</name>
    <dbReference type="NCBI Taxonomy" id="7108"/>
    <lineage>
        <taxon>Eukaryota</taxon>
        <taxon>Metazoa</taxon>
        <taxon>Ecdysozoa</taxon>
        <taxon>Arthropoda</taxon>
        <taxon>Hexapoda</taxon>
        <taxon>Insecta</taxon>
        <taxon>Pterygota</taxon>
        <taxon>Neoptera</taxon>
        <taxon>Endopterygota</taxon>
        <taxon>Lepidoptera</taxon>
        <taxon>Glossata</taxon>
        <taxon>Ditrysia</taxon>
        <taxon>Noctuoidea</taxon>
        <taxon>Noctuidae</taxon>
        <taxon>Amphipyrinae</taxon>
        <taxon>Spodoptera</taxon>
    </lineage>
</organism>